<dbReference type="InterPro" id="IPR051415">
    <property type="entry name" value="LAAT-1"/>
</dbReference>
<gene>
    <name evidence="6" type="ORF">JAAARDRAFT_182472</name>
</gene>
<feature type="transmembrane region" description="Helical" evidence="5">
    <location>
        <begin position="147"/>
        <end position="170"/>
    </location>
</feature>
<evidence type="ECO:0000256" key="2">
    <source>
        <dbReference type="ARBA" id="ARBA00022692"/>
    </source>
</evidence>
<dbReference type="AlphaFoldDB" id="A0A067PH35"/>
<dbReference type="EMBL" id="KL197730">
    <property type="protein sequence ID" value="KDQ54104.1"/>
    <property type="molecule type" value="Genomic_DNA"/>
</dbReference>
<dbReference type="InterPro" id="IPR006603">
    <property type="entry name" value="PQ-loop_rpt"/>
</dbReference>
<evidence type="ECO:0000313" key="7">
    <source>
        <dbReference type="Proteomes" id="UP000027265"/>
    </source>
</evidence>
<evidence type="ECO:0000256" key="5">
    <source>
        <dbReference type="SAM" id="Phobius"/>
    </source>
</evidence>
<name>A0A067PH35_9AGAM</name>
<evidence type="ECO:0000313" key="6">
    <source>
        <dbReference type="EMBL" id="KDQ54104.1"/>
    </source>
</evidence>
<dbReference type="OrthoDB" id="19344at2759"/>
<dbReference type="InParanoid" id="A0A067PH35"/>
<dbReference type="Proteomes" id="UP000027265">
    <property type="component" value="Unassembled WGS sequence"/>
</dbReference>
<proteinExistence type="predicted"/>
<evidence type="ECO:0000256" key="4">
    <source>
        <dbReference type="ARBA" id="ARBA00023136"/>
    </source>
</evidence>
<dbReference type="HOGENOM" id="CLU_033734_2_0_1"/>
<dbReference type="Gene3D" id="1.20.1280.290">
    <property type="match status" value="2"/>
</dbReference>
<sequence>MSETCQPHHDWFTALLTSGLCAGLVISYMPQHLRIINKKSSEGFSPWFLLLGSTSSASALLNMITMQWGVIRCCPVLSLGSCIEMTAGLFQVFLQWFLFTVILVLYMMYFPPHLKYAQIDVDTNDDLGQRLIKTPIKSDDWRLSITLSWVVFIHLAFITFVTFLLLLTNYPLPSGEETTEQILHWATFLGVTSAILAAIQYMPQLVHTYRVKVVGALSIPMMCIQSPGAVLMVLSIALRPGTNWTTWITFAVAGIMQGSLLIMCIIWTFRQRRLGIDEFGHPLPSSGDANVREPEEGLAVHGEMDVAVGYDVREDGIDEIVAEQMPLLLKNADSYKKGGRKGWVPWRSWR</sequence>
<dbReference type="PANTHER" id="PTHR16201:SF11">
    <property type="entry name" value="PQ-LOOP REPEAT-CONTAINING PROTEIN"/>
    <property type="match status" value="1"/>
</dbReference>
<keyword evidence="4 5" id="KW-0472">Membrane</keyword>
<protein>
    <recommendedName>
        <fullName evidence="8">PQ loop repeat protein</fullName>
    </recommendedName>
</protein>
<comment type="subcellular location">
    <subcellularLocation>
        <location evidence="1">Membrane</location>
        <topology evidence="1">Multi-pass membrane protein</topology>
    </subcellularLocation>
</comment>
<accession>A0A067PH35</accession>
<feature type="transmembrane region" description="Helical" evidence="5">
    <location>
        <begin position="182"/>
        <end position="201"/>
    </location>
</feature>
<feature type="transmembrane region" description="Helical" evidence="5">
    <location>
        <begin position="88"/>
        <end position="109"/>
    </location>
</feature>
<feature type="transmembrane region" description="Helical" evidence="5">
    <location>
        <begin position="48"/>
        <end position="68"/>
    </location>
</feature>
<evidence type="ECO:0000256" key="3">
    <source>
        <dbReference type="ARBA" id="ARBA00022989"/>
    </source>
</evidence>
<feature type="transmembrane region" description="Helical" evidence="5">
    <location>
        <begin position="213"/>
        <end position="238"/>
    </location>
</feature>
<keyword evidence="2 5" id="KW-0812">Transmembrane</keyword>
<evidence type="ECO:0000256" key="1">
    <source>
        <dbReference type="ARBA" id="ARBA00004141"/>
    </source>
</evidence>
<evidence type="ECO:0008006" key="8">
    <source>
        <dbReference type="Google" id="ProtNLM"/>
    </source>
</evidence>
<dbReference type="Pfam" id="PF04193">
    <property type="entry name" value="PQ-loop"/>
    <property type="match status" value="2"/>
</dbReference>
<dbReference type="PANTHER" id="PTHR16201">
    <property type="entry name" value="SEVEN TRANSMEMBRANE PROTEIN 1-RELATED"/>
    <property type="match status" value="1"/>
</dbReference>
<keyword evidence="3 5" id="KW-1133">Transmembrane helix</keyword>
<reference evidence="7" key="1">
    <citation type="journal article" date="2014" name="Proc. Natl. Acad. Sci. U.S.A.">
        <title>Extensive sampling of basidiomycete genomes demonstrates inadequacy of the white-rot/brown-rot paradigm for wood decay fungi.</title>
        <authorList>
            <person name="Riley R."/>
            <person name="Salamov A.A."/>
            <person name="Brown D.W."/>
            <person name="Nagy L.G."/>
            <person name="Floudas D."/>
            <person name="Held B.W."/>
            <person name="Levasseur A."/>
            <person name="Lombard V."/>
            <person name="Morin E."/>
            <person name="Otillar R."/>
            <person name="Lindquist E.A."/>
            <person name="Sun H."/>
            <person name="LaButti K.M."/>
            <person name="Schmutz J."/>
            <person name="Jabbour D."/>
            <person name="Luo H."/>
            <person name="Baker S.E."/>
            <person name="Pisabarro A.G."/>
            <person name="Walton J.D."/>
            <person name="Blanchette R.A."/>
            <person name="Henrissat B."/>
            <person name="Martin F."/>
            <person name="Cullen D."/>
            <person name="Hibbett D.S."/>
            <person name="Grigoriev I.V."/>
        </authorList>
    </citation>
    <scope>NUCLEOTIDE SEQUENCE [LARGE SCALE GENOMIC DNA]</scope>
    <source>
        <strain evidence="7">MUCL 33604</strain>
    </source>
</reference>
<feature type="transmembrane region" description="Helical" evidence="5">
    <location>
        <begin position="12"/>
        <end position="28"/>
    </location>
</feature>
<dbReference type="SMART" id="SM00679">
    <property type="entry name" value="CTNS"/>
    <property type="match status" value="2"/>
</dbReference>
<organism evidence="6 7">
    <name type="scientific">Jaapia argillacea MUCL 33604</name>
    <dbReference type="NCBI Taxonomy" id="933084"/>
    <lineage>
        <taxon>Eukaryota</taxon>
        <taxon>Fungi</taxon>
        <taxon>Dikarya</taxon>
        <taxon>Basidiomycota</taxon>
        <taxon>Agaricomycotina</taxon>
        <taxon>Agaricomycetes</taxon>
        <taxon>Agaricomycetidae</taxon>
        <taxon>Jaapiales</taxon>
        <taxon>Jaapiaceae</taxon>
        <taxon>Jaapia</taxon>
    </lineage>
</organism>
<dbReference type="GO" id="GO:0016020">
    <property type="term" value="C:membrane"/>
    <property type="evidence" value="ECO:0007669"/>
    <property type="project" value="UniProtKB-SubCell"/>
</dbReference>
<feature type="transmembrane region" description="Helical" evidence="5">
    <location>
        <begin position="244"/>
        <end position="269"/>
    </location>
</feature>
<keyword evidence="7" id="KW-1185">Reference proteome</keyword>